<feature type="transmembrane region" description="Helical" evidence="7">
    <location>
        <begin position="396"/>
        <end position="414"/>
    </location>
</feature>
<feature type="transmembrane region" description="Helical" evidence="7">
    <location>
        <begin position="100"/>
        <end position="122"/>
    </location>
</feature>
<keyword evidence="10" id="KW-1185">Reference proteome</keyword>
<dbReference type="InterPro" id="IPR011701">
    <property type="entry name" value="MFS"/>
</dbReference>
<dbReference type="InterPro" id="IPR020846">
    <property type="entry name" value="MFS_dom"/>
</dbReference>
<evidence type="ECO:0000256" key="1">
    <source>
        <dbReference type="ARBA" id="ARBA00004651"/>
    </source>
</evidence>
<sequence>MKGIGGMKVVLLVCLGIFVCMLDSTIMNITLPAIQDNLHTSLEMSSWMLNVYTMTIAVLAIPMARFAEMFGRHKFYIVGLFIFGLGSALCGLATSGDFLIAARFIQSFGAAILIPCSMVIGIAAMPLEKRTIPLTLLGATQGLATALGPTVGGIITEKLSWHWVFYVNVPICLLAIVGAFLILTIRKESRVKSKIDWFGLLFSISAIFPLNLVLIKGNTWGWVSSLTIICYLVTAASIVLFIVAEKKSPAPMVNLSLFKDRLFTGSVVTVTTGFIFLIGVMVLLPQFLTNFQHKTELQAALLVTPVSASIFIFSNFAGLLSRKIGYTIPVMMGFGIMGIAYYLLHNLNIHSTSKEIILLCSLLGLGFSFVISSATMASTSSFEGEMLTASQGVFSMLRQVGVVLAVAIFVAGLTNNIKDRKQEVIHFAVQKLEKLDVPQSAKQKILAETKKSINKEKQSGNAHSPIITNAERQQIIDRNFQTALAAIPEGQRDTVKEQIHQKVEKQVQEDIAKIGQLVKTYGNQVATYAEKNISASFADLYKASIPFLIICCFTGIIFR</sequence>
<comment type="caution">
    <text evidence="9">The sequence shown here is derived from an EMBL/GenBank/DDBJ whole genome shotgun (WGS) entry which is preliminary data.</text>
</comment>
<dbReference type="PRINTS" id="PR01036">
    <property type="entry name" value="TCRTETB"/>
</dbReference>
<dbReference type="Gene3D" id="1.20.1250.20">
    <property type="entry name" value="MFS general substrate transporter like domains"/>
    <property type="match status" value="1"/>
</dbReference>
<dbReference type="PROSITE" id="PS50850">
    <property type="entry name" value="MFS"/>
    <property type="match status" value="1"/>
</dbReference>
<dbReference type="PANTHER" id="PTHR42718:SF46">
    <property type="entry name" value="BLR6921 PROTEIN"/>
    <property type="match status" value="1"/>
</dbReference>
<protein>
    <submittedName>
        <fullName evidence="9">Fatty acid resistance protein FarB</fullName>
    </submittedName>
</protein>
<feature type="transmembrane region" description="Helical" evidence="7">
    <location>
        <begin position="540"/>
        <end position="558"/>
    </location>
</feature>
<dbReference type="Proteomes" id="UP000838308">
    <property type="component" value="Unassembled WGS sequence"/>
</dbReference>
<dbReference type="SUPFAM" id="SSF103473">
    <property type="entry name" value="MFS general substrate transporter"/>
    <property type="match status" value="1"/>
</dbReference>
<evidence type="ECO:0000259" key="8">
    <source>
        <dbReference type="PROSITE" id="PS50850"/>
    </source>
</evidence>
<comment type="subcellular location">
    <subcellularLocation>
        <location evidence="1">Cell membrane</location>
        <topology evidence="1">Multi-pass membrane protein</topology>
    </subcellularLocation>
</comment>
<organism evidence="9 10">
    <name type="scientific">Neobacillus rhizosphaerae</name>
    <dbReference type="NCBI Taxonomy" id="2880965"/>
    <lineage>
        <taxon>Bacteria</taxon>
        <taxon>Bacillati</taxon>
        <taxon>Bacillota</taxon>
        <taxon>Bacilli</taxon>
        <taxon>Bacillales</taxon>
        <taxon>Bacillaceae</taxon>
        <taxon>Neobacillus</taxon>
    </lineage>
</organism>
<evidence type="ECO:0000256" key="7">
    <source>
        <dbReference type="SAM" id="Phobius"/>
    </source>
</evidence>
<evidence type="ECO:0000256" key="3">
    <source>
        <dbReference type="ARBA" id="ARBA00022475"/>
    </source>
</evidence>
<keyword evidence="5 7" id="KW-1133">Transmembrane helix</keyword>
<evidence type="ECO:0000313" key="9">
    <source>
        <dbReference type="EMBL" id="CAH2716167.1"/>
    </source>
</evidence>
<evidence type="ECO:0000256" key="6">
    <source>
        <dbReference type="ARBA" id="ARBA00023136"/>
    </source>
</evidence>
<evidence type="ECO:0000256" key="5">
    <source>
        <dbReference type="ARBA" id="ARBA00022989"/>
    </source>
</evidence>
<keyword evidence="4 7" id="KW-0812">Transmembrane</keyword>
<reference evidence="9" key="1">
    <citation type="submission" date="2022-04" db="EMBL/GenBank/DDBJ databases">
        <authorList>
            <person name="Criscuolo A."/>
        </authorList>
    </citation>
    <scope>NUCLEOTIDE SEQUENCE</scope>
    <source>
        <strain evidence="9">CIP111895</strain>
    </source>
</reference>
<feature type="transmembrane region" description="Helical" evidence="7">
    <location>
        <begin position="324"/>
        <end position="344"/>
    </location>
</feature>
<evidence type="ECO:0000313" key="10">
    <source>
        <dbReference type="Proteomes" id="UP000838308"/>
    </source>
</evidence>
<feature type="transmembrane region" description="Helical" evidence="7">
    <location>
        <begin position="161"/>
        <end position="183"/>
    </location>
</feature>
<evidence type="ECO:0000256" key="4">
    <source>
        <dbReference type="ARBA" id="ARBA00022692"/>
    </source>
</evidence>
<dbReference type="EMBL" id="CALBWS010000024">
    <property type="protein sequence ID" value="CAH2716167.1"/>
    <property type="molecule type" value="Genomic_DNA"/>
</dbReference>
<dbReference type="Gene3D" id="1.20.1720.10">
    <property type="entry name" value="Multidrug resistance protein D"/>
    <property type="match status" value="1"/>
</dbReference>
<keyword evidence="2" id="KW-0813">Transport</keyword>
<feature type="transmembrane region" description="Helical" evidence="7">
    <location>
        <begin position="356"/>
        <end position="376"/>
    </location>
</feature>
<feature type="transmembrane region" description="Helical" evidence="7">
    <location>
        <begin position="75"/>
        <end position="94"/>
    </location>
</feature>
<dbReference type="InterPro" id="IPR036259">
    <property type="entry name" value="MFS_trans_sf"/>
</dbReference>
<accession>A0ABM9EU33</accession>
<evidence type="ECO:0000256" key="2">
    <source>
        <dbReference type="ARBA" id="ARBA00022448"/>
    </source>
</evidence>
<dbReference type="NCBIfam" id="TIGR00711">
    <property type="entry name" value="efflux_EmrB"/>
    <property type="match status" value="1"/>
</dbReference>
<dbReference type="CDD" id="cd17321">
    <property type="entry name" value="MFS_MMR_MDR_like"/>
    <property type="match status" value="1"/>
</dbReference>
<keyword evidence="6 7" id="KW-0472">Membrane</keyword>
<dbReference type="PANTHER" id="PTHR42718">
    <property type="entry name" value="MAJOR FACILITATOR SUPERFAMILY MULTIDRUG TRANSPORTER MFSC"/>
    <property type="match status" value="1"/>
</dbReference>
<feature type="transmembrane region" description="Helical" evidence="7">
    <location>
        <begin position="220"/>
        <end position="242"/>
    </location>
</feature>
<feature type="domain" description="Major facilitator superfamily (MFS) profile" evidence="8">
    <location>
        <begin position="9"/>
        <end position="458"/>
    </location>
</feature>
<gene>
    <name evidence="9" type="primary">farB</name>
    <name evidence="9" type="ORF">BACCIP111895_03351</name>
</gene>
<dbReference type="InterPro" id="IPR004638">
    <property type="entry name" value="EmrB-like"/>
</dbReference>
<feature type="transmembrane region" description="Helical" evidence="7">
    <location>
        <begin position="262"/>
        <end position="284"/>
    </location>
</feature>
<keyword evidence="3" id="KW-1003">Cell membrane</keyword>
<name>A0ABM9EU33_9BACI</name>
<dbReference type="Pfam" id="PF07690">
    <property type="entry name" value="MFS_1"/>
    <property type="match status" value="1"/>
</dbReference>
<feature type="transmembrane region" description="Helical" evidence="7">
    <location>
        <begin position="44"/>
        <end position="63"/>
    </location>
</feature>
<proteinExistence type="predicted"/>
<feature type="transmembrane region" description="Helical" evidence="7">
    <location>
        <begin position="195"/>
        <end position="214"/>
    </location>
</feature>